<protein>
    <submittedName>
        <fullName evidence="2">Uncharacterized protein</fullName>
    </submittedName>
</protein>
<dbReference type="EMBL" id="CP003545">
    <property type="protein sequence ID" value="AFP84243.1"/>
    <property type="molecule type" value="Genomic_DNA"/>
</dbReference>
<dbReference type="HOGENOM" id="CLU_217504_0_0_6"/>
<dbReference type="RefSeq" id="WP_014887542.1">
    <property type="nucleotide sequence ID" value="NC_018418.1"/>
</dbReference>
<dbReference type="Proteomes" id="UP000003935">
    <property type="component" value="Chromosome"/>
</dbReference>
<name>J3YQK7_CARRU</name>
<dbReference type="KEGG" id="crv:A357_016"/>
<keyword evidence="1" id="KW-1133">Transmembrane helix</keyword>
<feature type="transmembrane region" description="Helical" evidence="1">
    <location>
        <begin position="18"/>
        <end position="38"/>
    </location>
</feature>
<evidence type="ECO:0000313" key="3">
    <source>
        <dbReference type="Proteomes" id="UP000003935"/>
    </source>
</evidence>
<organism evidence="2 3">
    <name type="scientific">Candidatus Carsonella ruddii PC isolate NHV</name>
    <dbReference type="NCBI Taxonomy" id="1202540"/>
    <lineage>
        <taxon>Bacteria</taxon>
        <taxon>Pseudomonadati</taxon>
        <taxon>Pseudomonadota</taxon>
        <taxon>Gammaproteobacteria</taxon>
        <taxon>Oceanospirillales</taxon>
        <taxon>Halomonadaceae</taxon>
        <taxon>Zymobacter group</taxon>
        <taxon>Candidatus Carsonella</taxon>
    </lineage>
</organism>
<dbReference type="PATRIC" id="fig|1202540.3.peg.17"/>
<dbReference type="STRING" id="1202540.A357_016"/>
<sequence>MIKTNIISYVKKFLIKNFIFFVKKKFLCISNFFFYICYNNKIYLK</sequence>
<keyword evidence="1" id="KW-0472">Membrane</keyword>
<gene>
    <name evidence="2" type="ORF">A357_016</name>
</gene>
<dbReference type="AlphaFoldDB" id="J3YQK7"/>
<keyword evidence="1" id="KW-0812">Transmembrane</keyword>
<accession>J3YQK7</accession>
<evidence type="ECO:0000256" key="1">
    <source>
        <dbReference type="SAM" id="Phobius"/>
    </source>
</evidence>
<evidence type="ECO:0000313" key="2">
    <source>
        <dbReference type="EMBL" id="AFP84243.1"/>
    </source>
</evidence>
<proteinExistence type="predicted"/>
<reference evidence="2 3" key="1">
    <citation type="journal article" date="2012" name="Mol. Biol. Evol.">
        <title>Genome reduction and co-evolution between the primary and secondary bacterial symbionts of psyllids.</title>
        <authorList>
            <person name="Sloan D.B."/>
            <person name="Moran N.A."/>
        </authorList>
    </citation>
    <scope>NUCLEOTIDE SEQUENCE [LARGE SCALE GENOMIC DNA]</scope>
    <source>
        <strain evidence="2 3">PC</strain>
    </source>
</reference>